<evidence type="ECO:0000256" key="4">
    <source>
        <dbReference type="SAM" id="MobiDB-lite"/>
    </source>
</evidence>
<evidence type="ECO:0000256" key="3">
    <source>
        <dbReference type="PROSITE-ProRule" id="PRU00023"/>
    </source>
</evidence>
<dbReference type="PROSITE" id="PS50088">
    <property type="entry name" value="ANK_REPEAT"/>
    <property type="match status" value="2"/>
</dbReference>
<dbReference type="EMBL" id="PDLN01000013">
    <property type="protein sequence ID" value="RDW68211.1"/>
    <property type="molecule type" value="Genomic_DNA"/>
</dbReference>
<accession>A0A3D8R2R5</accession>
<feature type="repeat" description="ANK" evidence="3">
    <location>
        <begin position="86"/>
        <end position="118"/>
    </location>
</feature>
<dbReference type="InterPro" id="IPR002110">
    <property type="entry name" value="Ankyrin_rpt"/>
</dbReference>
<keyword evidence="6" id="KW-1185">Reference proteome</keyword>
<reference evidence="5 6" key="1">
    <citation type="journal article" date="2018" name="IMA Fungus">
        <title>IMA Genome-F 9: Draft genome sequence of Annulohypoxylon stygium, Aspergillus mulundensis, Berkeleyomyces basicola (syn. Thielaviopsis basicola), Ceratocystis smalleyi, two Cercospora beticola strains, Coleophoma cylindrospora, Fusarium fracticaudum, Phialophora cf. hyalina, and Morchella septimelata.</title>
        <authorList>
            <person name="Wingfield B.D."/>
            <person name="Bills G.F."/>
            <person name="Dong Y."/>
            <person name="Huang W."/>
            <person name="Nel W.J."/>
            <person name="Swalarsk-Parry B.S."/>
            <person name="Vaghefi N."/>
            <person name="Wilken P.M."/>
            <person name="An Z."/>
            <person name="de Beer Z.W."/>
            <person name="De Vos L."/>
            <person name="Chen L."/>
            <person name="Duong T.A."/>
            <person name="Gao Y."/>
            <person name="Hammerbacher A."/>
            <person name="Kikkert J.R."/>
            <person name="Li Y."/>
            <person name="Li H."/>
            <person name="Li K."/>
            <person name="Li Q."/>
            <person name="Liu X."/>
            <person name="Ma X."/>
            <person name="Naidoo K."/>
            <person name="Pethybridge S.J."/>
            <person name="Sun J."/>
            <person name="Steenkamp E.T."/>
            <person name="van der Nest M.A."/>
            <person name="van Wyk S."/>
            <person name="Wingfield M.J."/>
            <person name="Xiong C."/>
            <person name="Yue Q."/>
            <person name="Zhang X."/>
        </authorList>
    </citation>
    <scope>NUCLEOTIDE SEQUENCE [LARGE SCALE GENOMIC DNA]</scope>
    <source>
        <strain evidence="5 6">BP5796</strain>
    </source>
</reference>
<dbReference type="PROSITE" id="PS50297">
    <property type="entry name" value="ANK_REP_REGION"/>
    <property type="match status" value="2"/>
</dbReference>
<evidence type="ECO:0000313" key="6">
    <source>
        <dbReference type="Proteomes" id="UP000256328"/>
    </source>
</evidence>
<proteinExistence type="predicted"/>
<evidence type="ECO:0000313" key="5">
    <source>
        <dbReference type="EMBL" id="RDW68211.1"/>
    </source>
</evidence>
<dbReference type="Gene3D" id="1.25.40.20">
    <property type="entry name" value="Ankyrin repeat-containing domain"/>
    <property type="match status" value="2"/>
</dbReference>
<dbReference type="InterPro" id="IPR036770">
    <property type="entry name" value="Ankyrin_rpt-contain_sf"/>
</dbReference>
<keyword evidence="2 3" id="KW-0040">ANK repeat</keyword>
<dbReference type="SUPFAM" id="SSF48403">
    <property type="entry name" value="Ankyrin repeat"/>
    <property type="match status" value="1"/>
</dbReference>
<organism evidence="5 6">
    <name type="scientific">Coleophoma crateriformis</name>
    <dbReference type="NCBI Taxonomy" id="565419"/>
    <lineage>
        <taxon>Eukaryota</taxon>
        <taxon>Fungi</taxon>
        <taxon>Dikarya</taxon>
        <taxon>Ascomycota</taxon>
        <taxon>Pezizomycotina</taxon>
        <taxon>Leotiomycetes</taxon>
        <taxon>Helotiales</taxon>
        <taxon>Dermateaceae</taxon>
        <taxon>Coleophoma</taxon>
    </lineage>
</organism>
<feature type="repeat" description="ANK" evidence="3">
    <location>
        <begin position="119"/>
        <end position="151"/>
    </location>
</feature>
<dbReference type="AlphaFoldDB" id="A0A3D8R2R5"/>
<feature type="region of interest" description="Disordered" evidence="4">
    <location>
        <begin position="414"/>
        <end position="438"/>
    </location>
</feature>
<dbReference type="PANTHER" id="PTHR24198">
    <property type="entry name" value="ANKYRIN REPEAT AND PROTEIN KINASE DOMAIN-CONTAINING PROTEIN"/>
    <property type="match status" value="1"/>
</dbReference>
<keyword evidence="1" id="KW-0677">Repeat</keyword>
<name>A0A3D8R2R5_9HELO</name>
<dbReference type="Proteomes" id="UP000256328">
    <property type="component" value="Unassembled WGS sequence"/>
</dbReference>
<evidence type="ECO:0000256" key="2">
    <source>
        <dbReference type="ARBA" id="ARBA00023043"/>
    </source>
</evidence>
<gene>
    <name evidence="5" type="ORF">BP5796_08868</name>
</gene>
<protein>
    <submittedName>
        <fullName evidence="5">Uncharacterized protein</fullName>
    </submittedName>
</protein>
<dbReference type="Pfam" id="PF00023">
    <property type="entry name" value="Ank"/>
    <property type="match status" value="1"/>
</dbReference>
<dbReference type="SMART" id="SM00248">
    <property type="entry name" value="ANK"/>
    <property type="match status" value="8"/>
</dbReference>
<dbReference type="OrthoDB" id="194358at2759"/>
<dbReference type="PANTHER" id="PTHR24198:SF165">
    <property type="entry name" value="ANKYRIN REPEAT-CONTAINING PROTEIN-RELATED"/>
    <property type="match status" value="1"/>
</dbReference>
<dbReference type="Pfam" id="PF12796">
    <property type="entry name" value="Ank_2"/>
    <property type="match status" value="1"/>
</dbReference>
<evidence type="ECO:0000256" key="1">
    <source>
        <dbReference type="ARBA" id="ARBA00022737"/>
    </source>
</evidence>
<sequence length="438" mass="47772">MYSLNIGASTEGFVCHMENHSAGFSIFHLAADAGELRIFQFLSEHTNVTKSMLEGRTNKSRHVLNHDSGGITDKKDDDLLVEQLDPELSPLHLASRSSHSDVVAFLLKAGVDIESRDREGQTALQHSLNRGWPDTFELLVSGGANLNTRDNDGTTILMKAAGYGASHIIETITKYGVIDSLARDNDGQTAMHHAINSRNCRSSNRGTRVFKLLVNLGLDFTTLDYSGISPIQVAVLADYKNSFILQHLPQIDTIRSAQYGSILNTAARSGNLTIVTELLKRVPKADMNTYINLHCEHGTPVYAAAIRGDIPIMEKLIHEGAEKDLLGGPLGTSIIGACAMGRVEAVSWLLKHKASLDCVKHDGSSILAKDFAKDHDQLCSLLGRFEASGIQGLDDPLPSKRANPAKIDERMAIIAEQQAQREDDSSFSSDDSYDSDYS</sequence>
<comment type="caution">
    <text evidence="5">The sequence shown here is derived from an EMBL/GenBank/DDBJ whole genome shotgun (WGS) entry which is preliminary data.</text>
</comment>